<feature type="compositionally biased region" description="Low complexity" evidence="1">
    <location>
        <begin position="756"/>
        <end position="770"/>
    </location>
</feature>
<feature type="compositionally biased region" description="Polar residues" evidence="1">
    <location>
        <begin position="784"/>
        <end position="796"/>
    </location>
</feature>
<feature type="transmembrane region" description="Helical" evidence="2">
    <location>
        <begin position="277"/>
        <end position="297"/>
    </location>
</feature>
<feature type="compositionally biased region" description="Low complexity" evidence="1">
    <location>
        <begin position="29"/>
        <end position="46"/>
    </location>
</feature>
<gene>
    <name evidence="3" type="ORF">IV203_014954</name>
</gene>
<feature type="region of interest" description="Disordered" evidence="1">
    <location>
        <begin position="440"/>
        <end position="744"/>
    </location>
</feature>
<dbReference type="Proteomes" id="UP000693970">
    <property type="component" value="Unassembled WGS sequence"/>
</dbReference>
<feature type="region of interest" description="Disordered" evidence="1">
    <location>
        <begin position="756"/>
        <end position="814"/>
    </location>
</feature>
<sequence>MNTEVSENPKETADAPPVSTPHAAQQRRTSVSSVLSSTTAGSARSSATRRREKREKSIRTLREEIRKQLEEEETAAAASADQSSYGGRIVTPTGTRSIMSSQRIEIQAEAMVQAAIRAEEEARRNPPPAMTASQIAAYSERRGREIVANDQTTTSSLDNESLISLQAQALEHAITQSQINAGIYLREDTVLSKPSPSTTPFPDPSLLPRTMPLGWNEAIDQQAHDPLLLSPPETNTNEATPLLINRKLDFDSKNDASDDKNSRESGQRRSGGCPRMARIMIFFIVVSSILAMTWIAAVNGKYGKNRTPNSQLRQRWSFLRGNTPHQDKPSSLDASTTSQGEDVDHSGNFASSAPTATSRAHIDLTTRDATQQPDTQIGDKNEFQGDVSSEKANRNSTSSISIQSIISSKESDDNKSGFSSSGNPEKVTVDAVADNTIVQHDTPTPLYFPPPSHSPSPLFHRKKGDTQSIYDASGSPVTANGGESTNNNIAEFSAPPSPGISTDETRSSPDEQEKTSPHPTVLASSLTSDDIVPYVEVAEDSTTASAGKVADETKSSERENEKPSSHPSVLTPSPVSYHTSPDGYSVESSTAPSDGSGADETKSPQGEQEKPSSHSSVLTLSPVSFHTGPNGHSAESSTATSAGGNEDEIESSPGEQEKPSSHPSVLTLSPASFHTGPDGHGAESSTAPSADFSGFEIKSSAVEEENSDSHPDTSASSPLLYNHDADHDYSHPKDATIPSSFQGKDTKETALSARLATTSTPTFTPTSWPTEAPSVRPTYFPSARPTTSAPTLNPTRTPTYFPTLSPTTLSPTVSPTRLPTSFPTFYPTHATAAPTAEPTLPAIVVGPPLPPEADWFFESLLLDDQGFYFPSEVDLSIPPYFAMATGPADGVTTSSKIKSHFGTRKLGSSFRPVKIFYQFVQRSKAPDVDIEWSLDWKNHIGEAAALGEYYLTKGMDIVDSFSGGETYSKDKRKPHQKSKGSSFCAFDWERDPERAVKLGKTYAAIGEAIEDHYREAFGKRHISSRLLKKETVLNPSAATKDYTNIRETTFNWQKDWERGFVLASLFEDLASTIQSHYFDLMFGDLGKTAIQNDKEELMAGLYSVQAHVIEECYQQKSRDIKAFYAEKPGRDWKHLGKDSSLIGKAIDQYYRDTYRSK</sequence>
<feature type="compositionally biased region" description="Polar residues" evidence="1">
    <location>
        <begin position="661"/>
        <end position="672"/>
    </location>
</feature>
<feature type="compositionally biased region" description="Basic and acidic residues" evidence="1">
    <location>
        <begin position="723"/>
        <end position="734"/>
    </location>
</feature>
<feature type="compositionally biased region" description="Polar residues" evidence="1">
    <location>
        <begin position="466"/>
        <end position="490"/>
    </location>
</feature>
<reference evidence="3" key="2">
    <citation type="submission" date="2021-04" db="EMBL/GenBank/DDBJ databases">
        <authorList>
            <person name="Podell S."/>
        </authorList>
    </citation>
    <scope>NUCLEOTIDE SEQUENCE</scope>
    <source>
        <strain evidence="3">Hildebrandi</strain>
    </source>
</reference>
<feature type="compositionally biased region" description="Polar residues" evidence="1">
    <location>
        <begin position="348"/>
        <end position="358"/>
    </location>
</feature>
<feature type="compositionally biased region" description="Polar residues" evidence="1">
    <location>
        <begin position="565"/>
        <end position="579"/>
    </location>
</feature>
<keyword evidence="2" id="KW-0472">Membrane</keyword>
<feature type="region of interest" description="Disordered" evidence="1">
    <location>
        <begin position="245"/>
        <end position="271"/>
    </location>
</feature>
<evidence type="ECO:0000256" key="1">
    <source>
        <dbReference type="SAM" id="MobiDB-lite"/>
    </source>
</evidence>
<protein>
    <submittedName>
        <fullName evidence="3">Uncharacterized protein</fullName>
    </submittedName>
</protein>
<feature type="compositionally biased region" description="Basic and acidic residues" evidence="1">
    <location>
        <begin position="549"/>
        <end position="564"/>
    </location>
</feature>
<feature type="compositionally biased region" description="Low complexity" evidence="1">
    <location>
        <begin position="633"/>
        <end position="642"/>
    </location>
</feature>
<reference evidence="3" key="1">
    <citation type="journal article" date="2021" name="Sci. Rep.">
        <title>Diploid genomic architecture of Nitzschia inconspicua, an elite biomass production diatom.</title>
        <authorList>
            <person name="Oliver A."/>
            <person name="Podell S."/>
            <person name="Pinowska A."/>
            <person name="Traller J.C."/>
            <person name="Smith S.R."/>
            <person name="McClure R."/>
            <person name="Beliaev A."/>
            <person name="Bohutskyi P."/>
            <person name="Hill E.A."/>
            <person name="Rabines A."/>
            <person name="Zheng H."/>
            <person name="Allen L.Z."/>
            <person name="Kuo A."/>
            <person name="Grigoriev I.V."/>
            <person name="Allen A.E."/>
            <person name="Hazlebeck D."/>
            <person name="Allen E.E."/>
        </authorList>
    </citation>
    <scope>NUCLEOTIDE SEQUENCE</scope>
    <source>
        <strain evidence="3">Hildebrandi</strain>
    </source>
</reference>
<feature type="compositionally biased region" description="Basic and acidic residues" evidence="1">
    <location>
        <begin position="54"/>
        <end position="69"/>
    </location>
</feature>
<organism evidence="3 4">
    <name type="scientific">Nitzschia inconspicua</name>
    <dbReference type="NCBI Taxonomy" id="303405"/>
    <lineage>
        <taxon>Eukaryota</taxon>
        <taxon>Sar</taxon>
        <taxon>Stramenopiles</taxon>
        <taxon>Ochrophyta</taxon>
        <taxon>Bacillariophyta</taxon>
        <taxon>Bacillariophyceae</taxon>
        <taxon>Bacillariophycidae</taxon>
        <taxon>Bacillariales</taxon>
        <taxon>Bacillariaceae</taxon>
        <taxon>Nitzschia</taxon>
    </lineage>
</organism>
<feature type="compositionally biased region" description="Polar residues" evidence="1">
    <location>
        <begin position="613"/>
        <end position="624"/>
    </location>
</feature>
<keyword evidence="4" id="KW-1185">Reference proteome</keyword>
<feature type="region of interest" description="Disordered" evidence="1">
    <location>
        <begin position="1"/>
        <end position="93"/>
    </location>
</feature>
<dbReference type="EMBL" id="JAGRRH010000014">
    <property type="protein sequence ID" value="KAG7358366.1"/>
    <property type="molecule type" value="Genomic_DNA"/>
</dbReference>
<comment type="caution">
    <text evidence="3">The sequence shown here is derived from an EMBL/GenBank/DDBJ whole genome shotgun (WGS) entry which is preliminary data.</text>
</comment>
<accession>A0A9K3LCU5</accession>
<name>A0A9K3LCU5_9STRA</name>
<feature type="compositionally biased region" description="Basic and acidic residues" evidence="1">
    <location>
        <begin position="377"/>
        <end position="393"/>
    </location>
</feature>
<feature type="region of interest" description="Disordered" evidence="1">
    <location>
        <begin position="320"/>
        <end position="426"/>
    </location>
</feature>
<keyword evidence="2" id="KW-1133">Transmembrane helix</keyword>
<feature type="compositionally biased region" description="Basic and acidic residues" evidence="1">
    <location>
        <begin position="246"/>
        <end position="267"/>
    </location>
</feature>
<keyword evidence="2" id="KW-0812">Transmembrane</keyword>
<feature type="compositionally biased region" description="Basic and acidic residues" evidence="1">
    <location>
        <begin position="599"/>
        <end position="612"/>
    </location>
</feature>
<feature type="compositionally biased region" description="Low complexity" evidence="1">
    <location>
        <begin position="797"/>
        <end position="814"/>
    </location>
</feature>
<dbReference type="AlphaFoldDB" id="A0A9K3LCU5"/>
<proteinExistence type="predicted"/>
<evidence type="ECO:0000313" key="4">
    <source>
        <dbReference type="Proteomes" id="UP000693970"/>
    </source>
</evidence>
<evidence type="ECO:0000256" key="2">
    <source>
        <dbReference type="SAM" id="Phobius"/>
    </source>
</evidence>
<feature type="compositionally biased region" description="Basic and acidic residues" evidence="1">
    <location>
        <begin position="503"/>
        <end position="516"/>
    </location>
</feature>
<evidence type="ECO:0000313" key="3">
    <source>
        <dbReference type="EMBL" id="KAG7358366.1"/>
    </source>
</evidence>
<feature type="compositionally biased region" description="Low complexity" evidence="1">
    <location>
        <begin position="396"/>
        <end position="408"/>
    </location>
</feature>